<evidence type="ECO:0000259" key="5">
    <source>
        <dbReference type="PROSITE" id="PS50893"/>
    </source>
</evidence>
<dbReference type="PANTHER" id="PTHR42794">
    <property type="entry name" value="HEMIN IMPORT ATP-BINDING PROTEIN HMUV"/>
    <property type="match status" value="1"/>
</dbReference>
<dbReference type="Proteomes" id="UP000288215">
    <property type="component" value="Unassembled WGS sequence"/>
</dbReference>
<dbReference type="InterPro" id="IPR027417">
    <property type="entry name" value="P-loop_NTPase"/>
</dbReference>
<keyword evidence="3" id="KW-0067">ATP-binding</keyword>
<dbReference type="Gene3D" id="3.40.50.300">
    <property type="entry name" value="P-loop containing nucleotide triphosphate hydrolases"/>
    <property type="match status" value="1"/>
</dbReference>
<dbReference type="PROSITE" id="PS00211">
    <property type="entry name" value="ABC_TRANSPORTER_1"/>
    <property type="match status" value="1"/>
</dbReference>
<dbReference type="Pfam" id="PF00005">
    <property type="entry name" value="ABC_tran"/>
    <property type="match status" value="1"/>
</dbReference>
<keyword evidence="2" id="KW-0547">Nucleotide-binding</keyword>
<dbReference type="EMBL" id="RXGA01000002">
    <property type="protein sequence ID" value="RWX73636.1"/>
    <property type="molecule type" value="Genomic_DNA"/>
</dbReference>
<evidence type="ECO:0000256" key="3">
    <source>
        <dbReference type="ARBA" id="ARBA00022840"/>
    </source>
</evidence>
<dbReference type="FunFam" id="3.40.50.300:FF:000134">
    <property type="entry name" value="Iron-enterobactin ABC transporter ATP-binding protein"/>
    <property type="match status" value="1"/>
</dbReference>
<organism evidence="6 7">
    <name type="scientific">Methanosuratincola subterraneus</name>
    <dbReference type="NCBI Taxonomy" id="2593994"/>
    <lineage>
        <taxon>Archaea</taxon>
        <taxon>Thermoproteota</taxon>
        <taxon>Methanosuratincolia</taxon>
        <taxon>Candidatus Methanomethylicales</taxon>
        <taxon>Candidatus Methanomethylicaceae</taxon>
        <taxon>Candidatus Methanosuratincola (ex Vanwonterghem et al. 2016)</taxon>
    </lineage>
</organism>
<dbReference type="GO" id="GO:0005524">
    <property type="term" value="F:ATP binding"/>
    <property type="evidence" value="ECO:0007669"/>
    <property type="project" value="UniProtKB-KW"/>
</dbReference>
<evidence type="ECO:0000256" key="2">
    <source>
        <dbReference type="ARBA" id="ARBA00022741"/>
    </source>
</evidence>
<evidence type="ECO:0000313" key="7">
    <source>
        <dbReference type="Proteomes" id="UP000288215"/>
    </source>
</evidence>
<dbReference type="InterPro" id="IPR003439">
    <property type="entry name" value="ABC_transporter-like_ATP-bd"/>
</dbReference>
<dbReference type="PANTHER" id="PTHR42794:SF1">
    <property type="entry name" value="HEMIN IMPORT ATP-BINDING PROTEIN HMUV"/>
    <property type="match status" value="1"/>
</dbReference>
<protein>
    <recommendedName>
        <fullName evidence="5">ABC transporter domain-containing protein</fullName>
    </recommendedName>
</protein>
<keyword evidence="1" id="KW-0813">Transport</keyword>
<dbReference type="SUPFAM" id="SSF52540">
    <property type="entry name" value="P-loop containing nucleoside triphosphate hydrolases"/>
    <property type="match status" value="1"/>
</dbReference>
<dbReference type="GO" id="GO:0016887">
    <property type="term" value="F:ATP hydrolysis activity"/>
    <property type="evidence" value="ECO:0007669"/>
    <property type="project" value="InterPro"/>
</dbReference>
<evidence type="ECO:0000313" key="6">
    <source>
        <dbReference type="EMBL" id="RWX73636.1"/>
    </source>
</evidence>
<name>A0A444L7Q3_METS7</name>
<dbReference type="InterPro" id="IPR003593">
    <property type="entry name" value="AAA+_ATPase"/>
</dbReference>
<dbReference type="PROSITE" id="PS50893">
    <property type="entry name" value="ABC_TRANSPORTER_2"/>
    <property type="match status" value="1"/>
</dbReference>
<gene>
    <name evidence="6" type="ORF">Metus_0415</name>
</gene>
<accession>A0A444L7Q3</accession>
<dbReference type="AlphaFoldDB" id="A0A444L7Q3"/>
<sequence length="270" mass="29628">MACNLVVDGIRVEIGSCKIFDNIEIRVGGGEILAIIGPNGSGKTTLLKCISRTISPVSGEIIVCGRPAREYSNREYSKTVSAMLPQWPSGFSMKSYEIVLMGCRNQSTGVWWEGEKELEVARAALGVLNAMDLYERDFDTLSSGEQRKVLIAKSLAQRTGIILLDEPVAYLDMKHKLEVMTVLRALADMGKTVLVTLHEIDLASKYCENVVVLSEGKVVAAGKPREVITSELLSSVYGVEAVVKWDEEIDYPVIVPKTGRLQRGEISCLM</sequence>
<reference evidence="6 7" key="1">
    <citation type="submission" date="2018-12" db="EMBL/GenBank/DDBJ databases">
        <title>The complete genome of the methanogenic archaea of the candidate phylum Verstraetearchaeota, obtained from the metagenome of underground thermal water.</title>
        <authorList>
            <person name="Kadnikov V.V."/>
            <person name="Mardanov A.V."/>
            <person name="Beletsky A.V."/>
            <person name="Karnachuk O.V."/>
            <person name="Ravin N.V."/>
        </authorList>
    </citation>
    <scope>NUCLEOTIDE SEQUENCE [LARGE SCALE GENOMIC DNA]</scope>
    <source>
        <strain evidence="6">Ch88</strain>
    </source>
</reference>
<comment type="caution">
    <text evidence="6">The sequence shown here is derived from an EMBL/GenBank/DDBJ whole genome shotgun (WGS) entry which is preliminary data.</text>
</comment>
<feature type="domain" description="ABC transporter" evidence="5">
    <location>
        <begin position="5"/>
        <end position="240"/>
    </location>
</feature>
<dbReference type="InterPro" id="IPR017871">
    <property type="entry name" value="ABC_transporter-like_CS"/>
</dbReference>
<evidence type="ECO:0000256" key="4">
    <source>
        <dbReference type="ARBA" id="ARBA00022967"/>
    </source>
</evidence>
<evidence type="ECO:0000256" key="1">
    <source>
        <dbReference type="ARBA" id="ARBA00022448"/>
    </source>
</evidence>
<dbReference type="CDD" id="cd03214">
    <property type="entry name" value="ABC_Iron-Siderophores_B12_Hemin"/>
    <property type="match status" value="1"/>
</dbReference>
<proteinExistence type="predicted"/>
<dbReference type="SMART" id="SM00382">
    <property type="entry name" value="AAA"/>
    <property type="match status" value="1"/>
</dbReference>
<keyword evidence="4" id="KW-1278">Translocase</keyword>